<dbReference type="Pfam" id="PF08367">
    <property type="entry name" value="M16C_assoc"/>
    <property type="match status" value="1"/>
</dbReference>
<protein>
    <submittedName>
        <fullName evidence="2">Peptidase M16C associated domain protein</fullName>
    </submittedName>
</protein>
<name>C8W9M1_LANP1</name>
<dbReference type="PANTHER" id="PTHR43016">
    <property type="entry name" value="PRESEQUENCE PROTEASE"/>
    <property type="match status" value="1"/>
</dbReference>
<dbReference type="STRING" id="521095.Apar_0378"/>
<proteinExistence type="predicted"/>
<dbReference type="PANTHER" id="PTHR43016:SF13">
    <property type="entry name" value="PRESEQUENCE PROTEASE, MITOCHONDRIAL"/>
    <property type="match status" value="1"/>
</dbReference>
<dbReference type="GO" id="GO:0004222">
    <property type="term" value="F:metalloendopeptidase activity"/>
    <property type="evidence" value="ECO:0007669"/>
    <property type="project" value="TreeGrafter"/>
</dbReference>
<dbReference type="Proteomes" id="UP000000960">
    <property type="component" value="Chromosome"/>
</dbReference>
<dbReference type="InterPro" id="IPR055130">
    <property type="entry name" value="PreP_C"/>
</dbReference>
<dbReference type="HOGENOM" id="CLU_009165_1_0_11"/>
<dbReference type="SUPFAM" id="SSF63411">
    <property type="entry name" value="LuxS/MPP-like metallohydrolase"/>
    <property type="match status" value="4"/>
</dbReference>
<evidence type="ECO:0000313" key="2">
    <source>
        <dbReference type="EMBL" id="ACV50809.1"/>
    </source>
</evidence>
<dbReference type="Pfam" id="PF22516">
    <property type="entry name" value="PreP_C"/>
    <property type="match status" value="1"/>
</dbReference>
<dbReference type="InterPro" id="IPR013578">
    <property type="entry name" value="Peptidase_M16C_assoc"/>
</dbReference>
<dbReference type="AlphaFoldDB" id="C8W9M1"/>
<dbReference type="GO" id="GO:0046872">
    <property type="term" value="F:metal ion binding"/>
    <property type="evidence" value="ECO:0007669"/>
    <property type="project" value="InterPro"/>
</dbReference>
<dbReference type="GO" id="GO:0016485">
    <property type="term" value="P:protein processing"/>
    <property type="evidence" value="ECO:0007669"/>
    <property type="project" value="TreeGrafter"/>
</dbReference>
<organism evidence="2 3">
    <name type="scientific">Lancefieldella parvula (strain ATCC 33793 / DSM 20469 / CCUG 32760 / JCM 10300 / KCTC 3663 / VPI 0546 / 1246)</name>
    <name type="common">Atopobium parvulum</name>
    <dbReference type="NCBI Taxonomy" id="521095"/>
    <lineage>
        <taxon>Bacteria</taxon>
        <taxon>Bacillati</taxon>
        <taxon>Actinomycetota</taxon>
        <taxon>Coriobacteriia</taxon>
        <taxon>Coriobacteriales</taxon>
        <taxon>Atopobiaceae</taxon>
        <taxon>Lancefieldella</taxon>
    </lineage>
</organism>
<dbReference type="SMART" id="SM01264">
    <property type="entry name" value="M16C_associated"/>
    <property type="match status" value="1"/>
</dbReference>
<dbReference type="Pfam" id="PF05193">
    <property type="entry name" value="Peptidase_M16_C"/>
    <property type="match status" value="1"/>
</dbReference>
<evidence type="ECO:0000259" key="1">
    <source>
        <dbReference type="SMART" id="SM01264"/>
    </source>
</evidence>
<feature type="domain" description="Peptidase M16C associated" evidence="1">
    <location>
        <begin position="495"/>
        <end position="741"/>
    </location>
</feature>
<sequence length="1010" mass="112637">MALEGTRWSKNGITAHVSFRIDWQLMTSKYLQMDSAFSVGTLHAEDKSFEIISAEWVNEISGYAYIFKHVPTGGRLMWFACDDDNRSFAIAFKTPPVDHTGVFHILEHSVLCGSDAYPVKEPFVNLLKTSMQTFLNAMTYPDKTVYPVASTNVADLENLMSVYLDAVLHPAIYKRKRIFEQEGWHLEADDQGNLSYNGVVFNEMKGALSNPDRVLYDSVSEALFPDTAYGKESGGKPRAIPKLTYENFLDAHARHYDLSNSYTFLYGDLDCERELSFIAQRFAAAEKRDAGAPNPLNLQTPVLPKPCQIHMNTTADNSSVGLGYVLGTPDQRNKMMAADILFDTLMGSNESPLKRAILDAELGDDFSYYLSDDLAQPMLFLQLKGLKKGAAQKFRELVESTCQKIATEGINQKKLSASIALAEFNLRENDQPYSNGIEYTLRSLSSWLYDDARPLDYIRYEDAIAYVKELAAQRGFEKLLLELICNSKHAAQVELVPTDEGDAQEEATELEQLRSTLTDKDVEKIRAEVEALRLEQETPDAPEDLAKLPSLSLSDIGAGRERPAGFEVKAPLPCVAHELDTHGIDYVYHYFDLTHAVTFEELPLVGVLAEVLGKLDTAAHTASELDILIESNLGHLSFFTDIYDQDTLDQAYPAFIVAASALTEKTEELASIPSEVWSSTRFDDLNRLKNILTQRRIAQEQYFVGAGHTAAQNKALTSYSAASRVNDALAGVGFYEYLKNLLSNWNQRAPQLAKDLDALTHKIFRVDNVTVSFTGSMQSRDAFWKVAGDLNLKKSNESQADSARSTLVVPEGKLQRVAYIIPSNVSYVGLSYPNVAHATNEQQGDWLIATKVLGLDYLWNEVRVKGGAYGVMFRNSIAGLQSFVSYRDPSLDATLDRYVGAGSWLSKWTPDQDEFEGYVVASVAGVDAPVPARMLARRQDIEYFNHRDPERLLKLREKILHAQVEDIKELGNTIPQSHDDLSVVVFGAKDAIEASKLDLKVVDLFGDQVN</sequence>
<dbReference type="eggNOG" id="COG1026">
    <property type="taxonomic scope" value="Bacteria"/>
</dbReference>
<dbReference type="EMBL" id="CP001721">
    <property type="protein sequence ID" value="ACV50809.1"/>
    <property type="molecule type" value="Genomic_DNA"/>
</dbReference>
<reference evidence="2 3" key="1">
    <citation type="journal article" date="2009" name="Stand. Genomic Sci.">
        <title>Complete genome sequence of Atopobium parvulum type strain (IPP 1246).</title>
        <authorList>
            <person name="Copeland A."/>
            <person name="Sikorski J."/>
            <person name="Lapidus A."/>
            <person name="Nolan M."/>
            <person name="Del Rio T.G."/>
            <person name="Lucas S."/>
            <person name="Chen F."/>
            <person name="Tice H."/>
            <person name="Pitluck S."/>
            <person name="Cheng J.F."/>
            <person name="Pukall R."/>
            <person name="Chertkov O."/>
            <person name="Brettin T."/>
            <person name="Han C."/>
            <person name="Detter J.C."/>
            <person name="Kuske C."/>
            <person name="Bruce D."/>
            <person name="Goodwin L."/>
            <person name="Ivanova N."/>
            <person name="Mavromatis K."/>
            <person name="Mikhailova N."/>
            <person name="Chen A."/>
            <person name="Palaniappan K."/>
            <person name="Chain P."/>
            <person name="Rohde M."/>
            <person name="Goker M."/>
            <person name="Bristow J."/>
            <person name="Eisen J.A."/>
            <person name="Markowitz V."/>
            <person name="Hugenholtz P."/>
            <person name="Kyrpides N.C."/>
            <person name="Klenk H.P."/>
            <person name="Detter J.C."/>
        </authorList>
    </citation>
    <scope>NUCLEOTIDE SEQUENCE [LARGE SCALE GENOMIC DNA]</scope>
    <source>
        <strain evidence="3">ATCC 33793 / DSM 20469 / CCUG 32760 / JCM 10300 / KCTC 3663 / VPI 0546 / 1246</strain>
    </source>
</reference>
<dbReference type="InterPro" id="IPR007863">
    <property type="entry name" value="Peptidase_M16_C"/>
</dbReference>
<accession>C8W9M1</accession>
<evidence type="ECO:0000313" key="3">
    <source>
        <dbReference type="Proteomes" id="UP000000960"/>
    </source>
</evidence>
<keyword evidence="3" id="KW-1185">Reference proteome</keyword>
<gene>
    <name evidence="2" type="ordered locus">Apar_0378</name>
</gene>
<dbReference type="Gene3D" id="3.30.830.10">
    <property type="entry name" value="Metalloenzyme, LuxS/M16 peptidase-like"/>
    <property type="match status" value="4"/>
</dbReference>
<dbReference type="KEGG" id="apv:Apar_0378"/>
<dbReference type="InterPro" id="IPR011249">
    <property type="entry name" value="Metalloenz_LuxS/M16"/>
</dbReference>